<dbReference type="PRINTS" id="PR00633">
    <property type="entry name" value="RCCNDNSATION"/>
</dbReference>
<feature type="repeat" description="RCC1" evidence="2">
    <location>
        <begin position="329"/>
        <end position="380"/>
    </location>
</feature>
<protein>
    <submittedName>
        <fullName evidence="4">Regulator of chromosome condensation (RCC1) family protein</fullName>
    </submittedName>
</protein>
<feature type="repeat" description="RCC1" evidence="2">
    <location>
        <begin position="73"/>
        <end position="124"/>
    </location>
</feature>
<dbReference type="OrthoDB" id="5370059at2759"/>
<sequence>MDSLNALDEIEMMLGIYREKVLFMWGYLPGLTPNKLPLLAPFMWRTPPTLTGDRWMDVCGGGCGFAMAISVSGKVLTWGSTPNDGQSHIASGNHETPQIISLLENIPIIKGACGWAHCVTITDHGEVYAWGWKECVPFGKLISDGPDWVDTIIMDPNAFSTSENFLSQNQFFSLGGQDDPGSCSGSYLSQNRNQPEYGSEYNIFDCNSKKRRILEEPTKTEVEYSSAIPCLVSLGSNVQIMEVAAGGRHVLALSDFGKVWGWGYGGEGQLGLGFRITSVSAPQLIPCFKIGESSTPLNMNSENMIGSIGRNVKTIACGGRHSAVITDTGALLTFGWGLHGQCGHGGTDDELSPKCVSSILGLQMKGVAAGLWHTICTSLEGGSLFAFGGNGFGQLGIGSFESQTVPMLVDAPSVQSIDAKIVSCGARHNAITSADGKVFCWGWNKYGQLGLGDIIDRSSPCEVPINGFFVKKASCGWWHTLVIAESCQ</sequence>
<evidence type="ECO:0000313" key="5">
    <source>
        <dbReference type="Proteomes" id="UP000036987"/>
    </source>
</evidence>
<dbReference type="Pfam" id="PF25390">
    <property type="entry name" value="WD40_RLD"/>
    <property type="match status" value="1"/>
</dbReference>
<dbReference type="InterPro" id="IPR051210">
    <property type="entry name" value="Ub_ligase/GEF_domain"/>
</dbReference>
<dbReference type="PANTHER" id="PTHR22870:SF382">
    <property type="entry name" value="REGULATOR OF CHROMOSOME CONDENSATION (RCC1) FAMILY PROTEIN"/>
    <property type="match status" value="1"/>
</dbReference>
<dbReference type="InterPro" id="IPR009091">
    <property type="entry name" value="RCC1/BLIP-II"/>
</dbReference>
<comment type="caution">
    <text evidence="4">The sequence shown here is derived from an EMBL/GenBank/DDBJ whole genome shotgun (WGS) entry which is preliminary data.</text>
</comment>
<proteinExistence type="predicted"/>
<dbReference type="InterPro" id="IPR000408">
    <property type="entry name" value="Reg_chr_condens"/>
</dbReference>
<feature type="repeat" description="RCC1" evidence="2">
    <location>
        <begin position="382"/>
        <end position="435"/>
    </location>
</feature>
<evidence type="ECO:0000256" key="1">
    <source>
        <dbReference type="ARBA" id="ARBA00022737"/>
    </source>
</evidence>
<dbReference type="PROSITE" id="PS00626">
    <property type="entry name" value="RCC1_2"/>
    <property type="match status" value="1"/>
</dbReference>
<dbReference type="STRING" id="29655.A0A0K9NMX0"/>
<evidence type="ECO:0000313" key="4">
    <source>
        <dbReference type="EMBL" id="KMZ58099.1"/>
    </source>
</evidence>
<organism evidence="4 5">
    <name type="scientific">Zostera marina</name>
    <name type="common">Eelgrass</name>
    <dbReference type="NCBI Taxonomy" id="29655"/>
    <lineage>
        <taxon>Eukaryota</taxon>
        <taxon>Viridiplantae</taxon>
        <taxon>Streptophyta</taxon>
        <taxon>Embryophyta</taxon>
        <taxon>Tracheophyta</taxon>
        <taxon>Spermatophyta</taxon>
        <taxon>Magnoliopsida</taxon>
        <taxon>Liliopsida</taxon>
        <taxon>Zosteraceae</taxon>
        <taxon>Zostera</taxon>
    </lineage>
</organism>
<name>A0A0K9NMX0_ZOSMR</name>
<gene>
    <name evidence="4" type="ORF">ZOSMA_7G01300</name>
</gene>
<dbReference type="PANTHER" id="PTHR22870">
    <property type="entry name" value="REGULATOR OF CHROMOSOME CONDENSATION"/>
    <property type="match status" value="1"/>
</dbReference>
<dbReference type="Gene3D" id="2.130.10.30">
    <property type="entry name" value="Regulator of chromosome condensation 1/beta-lactamase-inhibitor protein II"/>
    <property type="match status" value="3"/>
</dbReference>
<evidence type="ECO:0000256" key="2">
    <source>
        <dbReference type="PROSITE-ProRule" id="PRU00235"/>
    </source>
</evidence>
<accession>A0A0K9NMX0</accession>
<dbReference type="InterPro" id="IPR058923">
    <property type="entry name" value="RCC1-like_dom"/>
</dbReference>
<feature type="repeat" description="RCC1" evidence="2">
    <location>
        <begin position="436"/>
        <end position="486"/>
    </location>
</feature>
<keyword evidence="1" id="KW-0677">Repeat</keyword>
<dbReference type="SUPFAM" id="SSF50985">
    <property type="entry name" value="RCC1/BLIP-II"/>
    <property type="match status" value="1"/>
</dbReference>
<dbReference type="PROSITE" id="PS50012">
    <property type="entry name" value="RCC1_3"/>
    <property type="match status" value="5"/>
</dbReference>
<dbReference type="Proteomes" id="UP000036987">
    <property type="component" value="Unassembled WGS sequence"/>
</dbReference>
<feature type="domain" description="RCC1-like" evidence="3">
    <location>
        <begin position="226"/>
        <end position="482"/>
    </location>
</feature>
<dbReference type="OMA" id="YSKDRTG"/>
<evidence type="ECO:0000259" key="3">
    <source>
        <dbReference type="Pfam" id="PF25390"/>
    </source>
</evidence>
<dbReference type="AlphaFoldDB" id="A0A0K9NMX0"/>
<reference evidence="5" key="1">
    <citation type="journal article" date="2016" name="Nature">
        <title>The genome of the seagrass Zostera marina reveals angiosperm adaptation to the sea.</title>
        <authorList>
            <person name="Olsen J.L."/>
            <person name="Rouze P."/>
            <person name="Verhelst B."/>
            <person name="Lin Y.-C."/>
            <person name="Bayer T."/>
            <person name="Collen J."/>
            <person name="Dattolo E."/>
            <person name="De Paoli E."/>
            <person name="Dittami S."/>
            <person name="Maumus F."/>
            <person name="Michel G."/>
            <person name="Kersting A."/>
            <person name="Lauritano C."/>
            <person name="Lohaus R."/>
            <person name="Toepel M."/>
            <person name="Tonon T."/>
            <person name="Vanneste K."/>
            <person name="Amirebrahimi M."/>
            <person name="Brakel J."/>
            <person name="Bostroem C."/>
            <person name="Chovatia M."/>
            <person name="Grimwood J."/>
            <person name="Jenkins J.W."/>
            <person name="Jueterbock A."/>
            <person name="Mraz A."/>
            <person name="Stam W.T."/>
            <person name="Tice H."/>
            <person name="Bornberg-Bauer E."/>
            <person name="Green P.J."/>
            <person name="Pearson G.A."/>
            <person name="Procaccini G."/>
            <person name="Duarte C.M."/>
            <person name="Schmutz J."/>
            <person name="Reusch T.B.H."/>
            <person name="Van de Peer Y."/>
        </authorList>
    </citation>
    <scope>NUCLEOTIDE SEQUENCE [LARGE SCALE GENOMIC DNA]</scope>
    <source>
        <strain evidence="5">cv. Finnish</strain>
    </source>
</reference>
<dbReference type="EMBL" id="LFYR01001978">
    <property type="protein sequence ID" value="KMZ58099.1"/>
    <property type="molecule type" value="Genomic_DNA"/>
</dbReference>
<feature type="repeat" description="RCC1" evidence="2">
    <location>
        <begin position="257"/>
        <end position="328"/>
    </location>
</feature>
<keyword evidence="5" id="KW-1185">Reference proteome</keyword>